<dbReference type="Pfam" id="PF07727">
    <property type="entry name" value="RVT_2"/>
    <property type="match status" value="1"/>
</dbReference>
<evidence type="ECO:0000259" key="1">
    <source>
        <dbReference type="Pfam" id="PF07727"/>
    </source>
</evidence>
<sequence>MKTYVLIEFEIFLILESEDKDYKHHKVFYGHGRIELKIIFNRKNLKEVKNEVTLYVKRSNNEVWFIVSLYVNDLLIIRNESNCLKQFKQDMENEFEITHLDEMKYFLEMDIFLIK</sequence>
<organism evidence="2 3">
    <name type="scientific">Mucuna pruriens</name>
    <name type="common">Velvet bean</name>
    <name type="synonym">Dolichos pruriens</name>
    <dbReference type="NCBI Taxonomy" id="157652"/>
    <lineage>
        <taxon>Eukaryota</taxon>
        <taxon>Viridiplantae</taxon>
        <taxon>Streptophyta</taxon>
        <taxon>Embryophyta</taxon>
        <taxon>Tracheophyta</taxon>
        <taxon>Spermatophyta</taxon>
        <taxon>Magnoliopsida</taxon>
        <taxon>eudicotyledons</taxon>
        <taxon>Gunneridae</taxon>
        <taxon>Pentapetalae</taxon>
        <taxon>rosids</taxon>
        <taxon>fabids</taxon>
        <taxon>Fabales</taxon>
        <taxon>Fabaceae</taxon>
        <taxon>Papilionoideae</taxon>
        <taxon>50 kb inversion clade</taxon>
        <taxon>NPAAA clade</taxon>
        <taxon>indigoferoid/millettioid clade</taxon>
        <taxon>Phaseoleae</taxon>
        <taxon>Mucuna</taxon>
    </lineage>
</organism>
<gene>
    <name evidence="2" type="ORF">CR513_58708</name>
</gene>
<dbReference type="EMBL" id="QJKJ01015199">
    <property type="protein sequence ID" value="RDX62916.1"/>
    <property type="molecule type" value="Genomic_DNA"/>
</dbReference>
<reference evidence="2" key="1">
    <citation type="submission" date="2018-05" db="EMBL/GenBank/DDBJ databases">
        <title>Draft genome of Mucuna pruriens seed.</title>
        <authorList>
            <person name="Nnadi N.E."/>
            <person name="Vos R."/>
            <person name="Hasami M.H."/>
            <person name="Devisetty U.K."/>
            <person name="Aguiy J.C."/>
        </authorList>
    </citation>
    <scope>NUCLEOTIDE SEQUENCE [LARGE SCALE GENOMIC DNA]</scope>
    <source>
        <strain evidence="2">JCA_2017</strain>
    </source>
</reference>
<feature type="non-terminal residue" evidence="2">
    <location>
        <position position="1"/>
    </location>
</feature>
<evidence type="ECO:0000313" key="3">
    <source>
        <dbReference type="Proteomes" id="UP000257109"/>
    </source>
</evidence>
<dbReference type="InterPro" id="IPR013103">
    <property type="entry name" value="RVT_2"/>
</dbReference>
<name>A0A371EA49_MUCPR</name>
<keyword evidence="3" id="KW-1185">Reference proteome</keyword>
<feature type="domain" description="Reverse transcriptase Ty1/copia-type" evidence="1">
    <location>
        <begin position="35"/>
        <end position="111"/>
    </location>
</feature>
<evidence type="ECO:0000313" key="2">
    <source>
        <dbReference type="EMBL" id="RDX62916.1"/>
    </source>
</evidence>
<protein>
    <recommendedName>
        <fullName evidence="1">Reverse transcriptase Ty1/copia-type domain-containing protein</fullName>
    </recommendedName>
</protein>
<dbReference type="Proteomes" id="UP000257109">
    <property type="component" value="Unassembled WGS sequence"/>
</dbReference>
<comment type="caution">
    <text evidence="2">The sequence shown here is derived from an EMBL/GenBank/DDBJ whole genome shotgun (WGS) entry which is preliminary data.</text>
</comment>
<dbReference type="AlphaFoldDB" id="A0A371EA49"/>
<accession>A0A371EA49</accession>
<proteinExistence type="predicted"/>